<dbReference type="PROSITE" id="PS50293">
    <property type="entry name" value="TPR_REGION"/>
    <property type="match status" value="1"/>
</dbReference>
<evidence type="ECO:0000256" key="3">
    <source>
        <dbReference type="PROSITE-ProRule" id="PRU00339"/>
    </source>
</evidence>
<proteinExistence type="predicted"/>
<gene>
    <name evidence="6" type="ORF">HannXRQ_Chr15g0485271</name>
    <name evidence="5" type="ORF">HanXRQr2_Chr15g0706181</name>
</gene>
<reference evidence="6" key="2">
    <citation type="submission" date="2017-02" db="EMBL/GenBank/DDBJ databases">
        <title>Sunflower complete genome.</title>
        <authorList>
            <person name="Langlade N."/>
            <person name="Munos S."/>
        </authorList>
    </citation>
    <scope>NUCLEOTIDE SEQUENCE [LARGE SCALE GENOMIC DNA]</scope>
    <source>
        <tissue evidence="6">Leaves</tissue>
    </source>
</reference>
<protein>
    <submittedName>
        <fullName evidence="6">Putative 43kDa postsynaptic protein</fullName>
    </submittedName>
    <submittedName>
        <fullName evidence="5">Tetratricopeptide-like helical domain superfamily, acetyltransferase A, auxiliary subunit</fullName>
    </submittedName>
</protein>
<dbReference type="SUPFAM" id="SSF48452">
    <property type="entry name" value="TPR-like"/>
    <property type="match status" value="1"/>
</dbReference>
<dbReference type="FunCoup" id="A0A251S9X3">
    <property type="interactions" value="1031"/>
</dbReference>
<reference evidence="5" key="3">
    <citation type="submission" date="2020-06" db="EMBL/GenBank/DDBJ databases">
        <title>Helianthus annuus Genome sequencing and assembly Release 2.</title>
        <authorList>
            <person name="Gouzy J."/>
            <person name="Langlade N."/>
            <person name="Munos S."/>
        </authorList>
    </citation>
    <scope>NUCLEOTIDE SEQUENCE</scope>
    <source>
        <tissue evidence="5">Leaves</tissue>
    </source>
</reference>
<feature type="transmembrane region" description="Helical" evidence="4">
    <location>
        <begin position="6"/>
        <end position="26"/>
    </location>
</feature>
<evidence type="ECO:0000313" key="7">
    <source>
        <dbReference type="Proteomes" id="UP000215914"/>
    </source>
</evidence>
<dbReference type="Proteomes" id="UP000215914">
    <property type="component" value="Chromosome 15"/>
</dbReference>
<keyword evidence="4" id="KW-0472">Membrane</keyword>
<keyword evidence="7" id="KW-1185">Reference proteome</keyword>
<dbReference type="EMBL" id="CM007904">
    <property type="protein sequence ID" value="OTF95634.1"/>
    <property type="molecule type" value="Genomic_DNA"/>
</dbReference>
<dbReference type="InterPro" id="IPR019734">
    <property type="entry name" value="TPR_rpt"/>
</dbReference>
<keyword evidence="4" id="KW-0812">Transmembrane</keyword>
<dbReference type="OrthoDB" id="1893133at2759"/>
<dbReference type="Pfam" id="PF13181">
    <property type="entry name" value="TPR_8"/>
    <property type="match status" value="1"/>
</dbReference>
<evidence type="ECO:0000313" key="5">
    <source>
        <dbReference type="EMBL" id="KAF5765642.1"/>
    </source>
</evidence>
<dbReference type="AlphaFoldDB" id="A0A251S9X3"/>
<accession>A0A251S9X3</accession>
<evidence type="ECO:0000313" key="6">
    <source>
        <dbReference type="EMBL" id="OTF95634.1"/>
    </source>
</evidence>
<dbReference type="STRING" id="4232.A0A251S9X3"/>
<dbReference type="InParanoid" id="A0A251S9X3"/>
<keyword evidence="4" id="KW-1133">Transmembrane helix</keyword>
<dbReference type="OMA" id="GHHMISS"/>
<dbReference type="PANTHER" id="PTHR44858">
    <property type="entry name" value="TETRATRICOPEPTIDE REPEAT PROTEIN 6"/>
    <property type="match status" value="1"/>
</dbReference>
<evidence type="ECO:0000256" key="1">
    <source>
        <dbReference type="ARBA" id="ARBA00022737"/>
    </source>
</evidence>
<dbReference type="PROSITE" id="PS50005">
    <property type="entry name" value="TPR"/>
    <property type="match status" value="1"/>
</dbReference>
<evidence type="ECO:0000256" key="4">
    <source>
        <dbReference type="SAM" id="Phobius"/>
    </source>
</evidence>
<keyword evidence="1" id="KW-0677">Repeat</keyword>
<feature type="repeat" description="TPR" evidence="3">
    <location>
        <begin position="163"/>
        <end position="196"/>
    </location>
</feature>
<name>A0A251S9X3_HELAN</name>
<sequence>MPIILIPIILITIIIFIYLLITKNLIKTFRYKHLPCYDAKHHFINGAQFLSKSRSTSDRTIAIKFAKQAADEADRSIALDPNDAASHVLKALALDAQGYTTSALTALDVALSPLTAKSLSDAERGEALFKRAEIKKVSCCKEERVDSVFEDLVESVKLYGENAEAFWMLGECYEKKGRREEAVRAYEKAVRIDPVCGARDALKRLGSGLVLDIETPPARE</sequence>
<dbReference type="InterPro" id="IPR050498">
    <property type="entry name" value="Ycf3"/>
</dbReference>
<evidence type="ECO:0000256" key="2">
    <source>
        <dbReference type="ARBA" id="ARBA00022803"/>
    </source>
</evidence>
<dbReference type="PANTHER" id="PTHR44858:SF1">
    <property type="entry name" value="UDP-N-ACETYLGLUCOSAMINE--PEPTIDE N-ACETYLGLUCOSAMINYLTRANSFERASE SPINDLY-RELATED"/>
    <property type="match status" value="1"/>
</dbReference>
<dbReference type="Gene3D" id="1.25.40.10">
    <property type="entry name" value="Tetratricopeptide repeat domain"/>
    <property type="match status" value="1"/>
</dbReference>
<organism evidence="6 7">
    <name type="scientific">Helianthus annuus</name>
    <name type="common">Common sunflower</name>
    <dbReference type="NCBI Taxonomy" id="4232"/>
    <lineage>
        <taxon>Eukaryota</taxon>
        <taxon>Viridiplantae</taxon>
        <taxon>Streptophyta</taxon>
        <taxon>Embryophyta</taxon>
        <taxon>Tracheophyta</taxon>
        <taxon>Spermatophyta</taxon>
        <taxon>Magnoliopsida</taxon>
        <taxon>eudicotyledons</taxon>
        <taxon>Gunneridae</taxon>
        <taxon>Pentapetalae</taxon>
        <taxon>asterids</taxon>
        <taxon>campanulids</taxon>
        <taxon>Asterales</taxon>
        <taxon>Asteraceae</taxon>
        <taxon>Asteroideae</taxon>
        <taxon>Heliantheae alliance</taxon>
        <taxon>Heliantheae</taxon>
        <taxon>Helianthus</taxon>
    </lineage>
</organism>
<dbReference type="InterPro" id="IPR011990">
    <property type="entry name" value="TPR-like_helical_dom_sf"/>
</dbReference>
<dbReference type="SMART" id="SM00028">
    <property type="entry name" value="TPR"/>
    <property type="match status" value="1"/>
</dbReference>
<reference evidence="5 7" key="1">
    <citation type="journal article" date="2017" name="Nature">
        <title>The sunflower genome provides insights into oil metabolism, flowering and Asterid evolution.</title>
        <authorList>
            <person name="Badouin H."/>
            <person name="Gouzy J."/>
            <person name="Grassa C.J."/>
            <person name="Murat F."/>
            <person name="Staton S.E."/>
            <person name="Cottret L."/>
            <person name="Lelandais-Briere C."/>
            <person name="Owens G.L."/>
            <person name="Carrere S."/>
            <person name="Mayjonade B."/>
            <person name="Legrand L."/>
            <person name="Gill N."/>
            <person name="Kane N.C."/>
            <person name="Bowers J.E."/>
            <person name="Hubner S."/>
            <person name="Bellec A."/>
            <person name="Berard A."/>
            <person name="Berges H."/>
            <person name="Blanchet N."/>
            <person name="Boniface M.C."/>
            <person name="Brunel D."/>
            <person name="Catrice O."/>
            <person name="Chaidir N."/>
            <person name="Claudel C."/>
            <person name="Donnadieu C."/>
            <person name="Faraut T."/>
            <person name="Fievet G."/>
            <person name="Helmstetter N."/>
            <person name="King M."/>
            <person name="Knapp S.J."/>
            <person name="Lai Z."/>
            <person name="Le Paslier M.C."/>
            <person name="Lippi Y."/>
            <person name="Lorenzon L."/>
            <person name="Mandel J.R."/>
            <person name="Marage G."/>
            <person name="Marchand G."/>
            <person name="Marquand E."/>
            <person name="Bret-Mestries E."/>
            <person name="Morien E."/>
            <person name="Nambeesan S."/>
            <person name="Nguyen T."/>
            <person name="Pegot-Espagnet P."/>
            <person name="Pouilly N."/>
            <person name="Raftis F."/>
            <person name="Sallet E."/>
            <person name="Schiex T."/>
            <person name="Thomas J."/>
            <person name="Vandecasteele C."/>
            <person name="Vares D."/>
            <person name="Vear F."/>
            <person name="Vautrin S."/>
            <person name="Crespi M."/>
            <person name="Mangin B."/>
            <person name="Burke J.M."/>
            <person name="Salse J."/>
            <person name="Munos S."/>
            <person name="Vincourt P."/>
            <person name="Rieseberg L.H."/>
            <person name="Langlade N.B."/>
        </authorList>
    </citation>
    <scope>NUCLEOTIDE SEQUENCE [LARGE SCALE GENOMIC DNA]</scope>
    <source>
        <strain evidence="7">cv. SF193</strain>
        <tissue evidence="5">Leaves</tissue>
    </source>
</reference>
<dbReference type="EMBL" id="MNCJ02000330">
    <property type="protein sequence ID" value="KAF5765642.1"/>
    <property type="molecule type" value="Genomic_DNA"/>
</dbReference>
<keyword evidence="2 3" id="KW-0802">TPR repeat</keyword>
<dbReference type="Gramene" id="mRNA:HanXRQr2_Chr15g0706181">
    <property type="protein sequence ID" value="CDS:HanXRQr2_Chr15g0706181.1"/>
    <property type="gene ID" value="HanXRQr2_Chr15g0706181"/>
</dbReference>